<reference evidence="2" key="1">
    <citation type="journal article" date="2021" name="Microb. Physiol.">
        <title>Proteogenomic Insights into the Physiology of Marine, Sulfate-Reducing, Filamentous Desulfonema limicola and Desulfonema magnum.</title>
        <authorList>
            <person name="Schnaars V."/>
            <person name="Wohlbrand L."/>
            <person name="Scheve S."/>
            <person name="Hinrichs C."/>
            <person name="Reinhardt R."/>
            <person name="Rabus R."/>
        </authorList>
    </citation>
    <scope>NUCLEOTIDE SEQUENCE</scope>
    <source>
        <strain evidence="2">5ac10</strain>
    </source>
</reference>
<dbReference type="Gene3D" id="1.10.10.2830">
    <property type="match status" value="1"/>
</dbReference>
<dbReference type="InterPro" id="IPR003115">
    <property type="entry name" value="ParB_N"/>
</dbReference>
<dbReference type="AlphaFoldDB" id="A0A975B9I8"/>
<feature type="domain" description="ParB-like N-terminal" evidence="1">
    <location>
        <begin position="8"/>
        <end position="103"/>
    </location>
</feature>
<protein>
    <submittedName>
        <fullName evidence="2">ParB-like nuclease domain-containing protein</fullName>
    </submittedName>
</protein>
<dbReference type="Gene3D" id="3.90.1530.10">
    <property type="entry name" value="Conserved hypothetical protein from pyrococcus furiosus pfu- 392566-001, ParB domain"/>
    <property type="match status" value="1"/>
</dbReference>
<evidence type="ECO:0000313" key="3">
    <source>
        <dbReference type="Proteomes" id="UP000663720"/>
    </source>
</evidence>
<dbReference type="EMBL" id="CP061799">
    <property type="protein sequence ID" value="QTA81248.1"/>
    <property type="molecule type" value="Genomic_DNA"/>
</dbReference>
<evidence type="ECO:0000259" key="1">
    <source>
        <dbReference type="SMART" id="SM00470"/>
    </source>
</evidence>
<dbReference type="RefSeq" id="WP_207687310.1">
    <property type="nucleotide sequence ID" value="NZ_CP061799.1"/>
</dbReference>
<dbReference type="SMART" id="SM00470">
    <property type="entry name" value="ParB"/>
    <property type="match status" value="1"/>
</dbReference>
<gene>
    <name evidence="2" type="ORF">dnl_35790</name>
</gene>
<dbReference type="InterPro" id="IPR050336">
    <property type="entry name" value="Chromosome_partition/occlusion"/>
</dbReference>
<dbReference type="SUPFAM" id="SSF110849">
    <property type="entry name" value="ParB/Sulfiredoxin"/>
    <property type="match status" value="1"/>
</dbReference>
<proteinExistence type="predicted"/>
<organism evidence="2 3">
    <name type="scientific">Desulfonema limicola</name>
    <dbReference type="NCBI Taxonomy" id="45656"/>
    <lineage>
        <taxon>Bacteria</taxon>
        <taxon>Pseudomonadati</taxon>
        <taxon>Thermodesulfobacteriota</taxon>
        <taxon>Desulfobacteria</taxon>
        <taxon>Desulfobacterales</taxon>
        <taxon>Desulfococcaceae</taxon>
        <taxon>Desulfonema</taxon>
    </lineage>
</organism>
<dbReference type="SUPFAM" id="SSF109709">
    <property type="entry name" value="KorB DNA-binding domain-like"/>
    <property type="match status" value="1"/>
</dbReference>
<keyword evidence="3" id="KW-1185">Reference proteome</keyword>
<dbReference type="InterPro" id="IPR036086">
    <property type="entry name" value="ParB/Sulfiredoxin_sf"/>
</dbReference>
<dbReference type="Pfam" id="PF02195">
    <property type="entry name" value="ParB_N"/>
    <property type="match status" value="1"/>
</dbReference>
<dbReference type="Proteomes" id="UP000663720">
    <property type="component" value="Chromosome"/>
</dbReference>
<evidence type="ECO:0000313" key="2">
    <source>
        <dbReference type="EMBL" id="QTA81248.1"/>
    </source>
</evidence>
<dbReference type="PANTHER" id="PTHR33375:SF1">
    <property type="entry name" value="CHROMOSOME-PARTITIONING PROTEIN PARB-RELATED"/>
    <property type="match status" value="1"/>
</dbReference>
<dbReference type="KEGG" id="dli:dnl_35790"/>
<sequence length="332" mass="37909">MTFNTSIVQLPVSHINLKDNRFQITTSTDLSRLSDSIKNTGLISLPLIYAEINAGKKPDFIIVSGFRRIKACQYLGMKNIEIRIAGSDTAQIDLVRFAITENAFQRPLNLIEKSRAYSMLSRFFPDNKKHENMLEKEALNLGLSDASHMIKKLLPLCHMPESVQKGLAEDSISLPAALELNTLKPEYADILACLFTDLKLSTSKQREVMNLLKDISLCHEISIKDILDEKNLCEILQNQDIDRNQKSHALRTILKQRRYPAIVQAEKNYEKYLKELKLGQNIKLVPPKDFEGSVYSLILNFSNVNELKEQSKILERIIQEPSLDKILEKQLI</sequence>
<dbReference type="GO" id="GO:0007059">
    <property type="term" value="P:chromosome segregation"/>
    <property type="evidence" value="ECO:0007669"/>
    <property type="project" value="TreeGrafter"/>
</dbReference>
<accession>A0A975B9I8</accession>
<name>A0A975B9I8_9BACT</name>
<dbReference type="PANTHER" id="PTHR33375">
    <property type="entry name" value="CHROMOSOME-PARTITIONING PROTEIN PARB-RELATED"/>
    <property type="match status" value="1"/>
</dbReference>
<dbReference type="GO" id="GO:0005694">
    <property type="term" value="C:chromosome"/>
    <property type="evidence" value="ECO:0007669"/>
    <property type="project" value="TreeGrafter"/>
</dbReference>